<dbReference type="Pfam" id="PF14301">
    <property type="entry name" value="DUF4376"/>
    <property type="match status" value="1"/>
</dbReference>
<sequence length="222" mass="23509">MYRIDSMYEPMVEALLAARSENKADRWMACVAFWLGRQQMYNVADFWLSLAAKITSGLDAADKDAILDQLNSKEAALVASAADWPETPASLLAIVAGWSPEPPPVDLYAYAATKRYAVETGGIVLGGMRVMTDRSSQSLITGADNYVQANPDALVKFKTAAGFVELSAAQTTAIANAVGEHVQASFAAESEVNARIAAGTITKANEIDAFAWPSNSAAAPAA</sequence>
<feature type="domain" description="DUF4376" evidence="1">
    <location>
        <begin position="107"/>
        <end position="206"/>
    </location>
</feature>
<dbReference type="OrthoDB" id="8404436at2"/>
<protein>
    <recommendedName>
        <fullName evidence="1">DUF4376 domain-containing protein</fullName>
    </recommendedName>
</protein>
<accession>N6V1Q1</accession>
<dbReference type="RefSeq" id="WP_004116218.1">
    <property type="nucleotide sequence ID" value="NZ_AQHN01000055.1"/>
</dbReference>
<gene>
    <name evidence="2" type="ORF">RHSP_47688</name>
</gene>
<dbReference type="STRING" id="363754.RHSP_47688"/>
<evidence type="ECO:0000313" key="3">
    <source>
        <dbReference type="Proteomes" id="UP000012429"/>
    </source>
</evidence>
<dbReference type="Proteomes" id="UP000012429">
    <property type="component" value="Unassembled WGS sequence"/>
</dbReference>
<keyword evidence="3" id="KW-1185">Reference proteome</keyword>
<name>N6V1Q1_9HYPH</name>
<dbReference type="InterPro" id="IPR025484">
    <property type="entry name" value="DUF4376"/>
</dbReference>
<dbReference type="EMBL" id="AQHN01000055">
    <property type="protein sequence ID" value="ENN87815.1"/>
    <property type="molecule type" value="Genomic_DNA"/>
</dbReference>
<dbReference type="AlphaFoldDB" id="N6V1Q1"/>
<reference evidence="2 3" key="1">
    <citation type="journal article" date="2012" name="BMC Genomics">
        <title>Genomic basis of broad host range and environmental adaptability of Rhizobium tropici CIAT 899 and Rhizobium sp. PRF 81 which are used in inoculants for common bean (Phaseolus vulgaris L.).</title>
        <authorList>
            <person name="Ormeno-Orrillo E."/>
            <person name="Menna P."/>
            <person name="Almeida L.G."/>
            <person name="Ollero F.J."/>
            <person name="Nicolas M.F."/>
            <person name="Pains Rodrigues E."/>
            <person name="Shigueyoshi Nakatani A."/>
            <person name="Silva Batista J.S."/>
            <person name="Oliveira Chueire L.M."/>
            <person name="Souza R.C."/>
            <person name="Ribeiro Vasconcelos A.T."/>
            <person name="Megias M."/>
            <person name="Hungria M."/>
            <person name="Martinez-Romero E."/>
        </authorList>
    </citation>
    <scope>NUCLEOTIDE SEQUENCE [LARGE SCALE GENOMIC DNA]</scope>
    <source>
        <strain evidence="2 3">PRF 81</strain>
    </source>
</reference>
<evidence type="ECO:0000259" key="1">
    <source>
        <dbReference type="Pfam" id="PF14301"/>
    </source>
</evidence>
<evidence type="ECO:0000313" key="2">
    <source>
        <dbReference type="EMBL" id="ENN87815.1"/>
    </source>
</evidence>
<proteinExistence type="predicted"/>
<comment type="caution">
    <text evidence="2">The sequence shown here is derived from an EMBL/GenBank/DDBJ whole genome shotgun (WGS) entry which is preliminary data.</text>
</comment>
<organism evidence="2 3">
    <name type="scientific">Rhizobium freirei PRF 81</name>
    <dbReference type="NCBI Taxonomy" id="363754"/>
    <lineage>
        <taxon>Bacteria</taxon>
        <taxon>Pseudomonadati</taxon>
        <taxon>Pseudomonadota</taxon>
        <taxon>Alphaproteobacteria</taxon>
        <taxon>Hyphomicrobiales</taxon>
        <taxon>Rhizobiaceae</taxon>
        <taxon>Rhizobium/Agrobacterium group</taxon>
        <taxon>Rhizobium</taxon>
    </lineage>
</organism>
<dbReference type="PATRIC" id="fig|363754.4.peg.2257"/>